<dbReference type="AlphaFoldDB" id="A0A512NNC8"/>
<dbReference type="RefSeq" id="WP_170303663.1">
    <property type="nucleotide sequence ID" value="NZ_BKAJ01000164.1"/>
</dbReference>
<gene>
    <name evidence="1" type="ORF">RSO01_75980</name>
</gene>
<name>A0A512NNC8_9HYPH</name>
<evidence type="ECO:0000313" key="2">
    <source>
        <dbReference type="Proteomes" id="UP000321058"/>
    </source>
</evidence>
<sequence length="110" mass="11881">MARQSGREPPISYRPPQALREEFRARVEKSGLTAGAFITQSVFGGPAPRQSRRPAVEHRTVARLLAETAQVNAQLQTLAAGGHDPAALESAVRELREIRAACLEALGRSP</sequence>
<evidence type="ECO:0008006" key="3">
    <source>
        <dbReference type="Google" id="ProtNLM"/>
    </source>
</evidence>
<dbReference type="EMBL" id="BKAJ01000164">
    <property type="protein sequence ID" value="GEP60432.1"/>
    <property type="molecule type" value="Genomic_DNA"/>
</dbReference>
<dbReference type="Proteomes" id="UP000321058">
    <property type="component" value="Unassembled WGS sequence"/>
</dbReference>
<accession>A0A512NNC8</accession>
<comment type="caution">
    <text evidence="1">The sequence shown here is derived from an EMBL/GenBank/DDBJ whole genome shotgun (WGS) entry which is preliminary data.</text>
</comment>
<protein>
    <recommendedName>
        <fullName evidence="3">Mobilization protein</fullName>
    </recommendedName>
</protein>
<organism evidence="1 2">
    <name type="scientific">Reyranella soli</name>
    <dbReference type="NCBI Taxonomy" id="1230389"/>
    <lineage>
        <taxon>Bacteria</taxon>
        <taxon>Pseudomonadati</taxon>
        <taxon>Pseudomonadota</taxon>
        <taxon>Alphaproteobacteria</taxon>
        <taxon>Hyphomicrobiales</taxon>
        <taxon>Reyranellaceae</taxon>
        <taxon>Reyranella</taxon>
    </lineage>
</organism>
<reference evidence="1 2" key="1">
    <citation type="submission" date="2019-07" db="EMBL/GenBank/DDBJ databases">
        <title>Whole genome shotgun sequence of Reyranella soli NBRC 108950.</title>
        <authorList>
            <person name="Hosoyama A."/>
            <person name="Uohara A."/>
            <person name="Ohji S."/>
            <person name="Ichikawa N."/>
        </authorList>
    </citation>
    <scope>NUCLEOTIDE SEQUENCE [LARGE SCALE GENOMIC DNA]</scope>
    <source>
        <strain evidence="1 2">NBRC 108950</strain>
    </source>
</reference>
<evidence type="ECO:0000313" key="1">
    <source>
        <dbReference type="EMBL" id="GEP60432.1"/>
    </source>
</evidence>
<keyword evidence="2" id="KW-1185">Reference proteome</keyword>
<proteinExistence type="predicted"/>